<evidence type="ECO:0000256" key="1">
    <source>
        <dbReference type="SAM" id="Coils"/>
    </source>
</evidence>
<keyword evidence="5" id="KW-1185">Reference proteome</keyword>
<dbReference type="Pfam" id="PF19579">
    <property type="entry name" value="FtsL_2"/>
    <property type="match status" value="1"/>
</dbReference>
<keyword evidence="3" id="KW-1133">Transmembrane helix</keyword>
<dbReference type="EMBL" id="BMHY01000021">
    <property type="protein sequence ID" value="GGG88944.1"/>
    <property type="molecule type" value="Genomic_DNA"/>
</dbReference>
<dbReference type="InterPro" id="IPR045755">
    <property type="entry name" value="FtsL-like"/>
</dbReference>
<dbReference type="AlphaFoldDB" id="A0A917HTS7"/>
<name>A0A917HTS7_9BACL</name>
<gene>
    <name evidence="4" type="ORF">GCM10010918_54520</name>
</gene>
<keyword evidence="3" id="KW-0472">Membrane</keyword>
<keyword evidence="1" id="KW-0175">Coiled coil</keyword>
<evidence type="ECO:0000256" key="2">
    <source>
        <dbReference type="SAM" id="MobiDB-lite"/>
    </source>
</evidence>
<dbReference type="Proteomes" id="UP000600247">
    <property type="component" value="Unassembled WGS sequence"/>
</dbReference>
<proteinExistence type="predicted"/>
<accession>A0A917HTS7</accession>
<evidence type="ECO:0008006" key="6">
    <source>
        <dbReference type="Google" id="ProtNLM"/>
    </source>
</evidence>
<organism evidence="4 5">
    <name type="scientific">Paenibacillus radicis</name>
    <name type="common">ex Gao et al. 2016</name>
    <dbReference type="NCBI Taxonomy" id="1737354"/>
    <lineage>
        <taxon>Bacteria</taxon>
        <taxon>Bacillati</taxon>
        <taxon>Bacillota</taxon>
        <taxon>Bacilli</taxon>
        <taxon>Bacillales</taxon>
        <taxon>Paenibacillaceae</taxon>
        <taxon>Paenibacillus</taxon>
    </lineage>
</organism>
<evidence type="ECO:0000313" key="5">
    <source>
        <dbReference type="Proteomes" id="UP000600247"/>
    </source>
</evidence>
<evidence type="ECO:0000256" key="3">
    <source>
        <dbReference type="SAM" id="Phobius"/>
    </source>
</evidence>
<feature type="coiled-coil region" evidence="1">
    <location>
        <begin position="71"/>
        <end position="98"/>
    </location>
</feature>
<keyword evidence="3" id="KW-0812">Transmembrane</keyword>
<dbReference type="RefSeq" id="WP_188892845.1">
    <property type="nucleotide sequence ID" value="NZ_BMHY01000021.1"/>
</dbReference>
<comment type="caution">
    <text evidence="4">The sequence shown here is derived from an EMBL/GenBank/DDBJ whole genome shotgun (WGS) entry which is preliminary data.</text>
</comment>
<feature type="transmembrane region" description="Helical" evidence="3">
    <location>
        <begin position="41"/>
        <end position="59"/>
    </location>
</feature>
<feature type="region of interest" description="Disordered" evidence="2">
    <location>
        <begin position="1"/>
        <end position="21"/>
    </location>
</feature>
<reference evidence="4 5" key="1">
    <citation type="journal article" date="2014" name="Int. J. Syst. Evol. Microbiol.">
        <title>Complete genome sequence of Corynebacterium casei LMG S-19264T (=DSM 44701T), isolated from a smear-ripened cheese.</title>
        <authorList>
            <consortium name="US DOE Joint Genome Institute (JGI-PGF)"/>
            <person name="Walter F."/>
            <person name="Albersmeier A."/>
            <person name="Kalinowski J."/>
            <person name="Ruckert C."/>
        </authorList>
    </citation>
    <scope>NUCLEOTIDE SEQUENCE [LARGE SCALE GENOMIC DNA]</scope>
    <source>
        <strain evidence="4 5">CGMCC 1.15286</strain>
    </source>
</reference>
<evidence type="ECO:0000313" key="4">
    <source>
        <dbReference type="EMBL" id="GGG88944.1"/>
    </source>
</evidence>
<sequence length="133" mass="15457">MSYINGNLAMQPKRKPEERQTVRETKRVVVKRKTLPTQEKLLYMFSVVVLVIVLGLILVRQSQIYGMRVEIKQMTNEYESMNIEMKELTKQVEMLSDKERIRKLAEERGMTITEQPGITVNPGVDDTESALRN</sequence>
<protein>
    <recommendedName>
        <fullName evidence="6">Cell division protein FtsL</fullName>
    </recommendedName>
</protein>